<evidence type="ECO:0000313" key="2">
    <source>
        <dbReference type="EMBL" id="MDY5166587.1"/>
    </source>
</evidence>
<dbReference type="RefSeq" id="WP_276663750.1">
    <property type="nucleotide sequence ID" value="NZ_BAABZA010000009.1"/>
</dbReference>
<dbReference type="Pfam" id="PF13304">
    <property type="entry name" value="AAA_21"/>
    <property type="match status" value="1"/>
</dbReference>
<dbReference type="GO" id="GO:0005524">
    <property type="term" value="F:ATP binding"/>
    <property type="evidence" value="ECO:0007669"/>
    <property type="project" value="UniProtKB-KW"/>
</dbReference>
<dbReference type="AlphaFoldDB" id="A0AB35UL74"/>
<proteinExistence type="predicted"/>
<dbReference type="InterPro" id="IPR003959">
    <property type="entry name" value="ATPase_AAA_core"/>
</dbReference>
<name>A0AB35UL74_9FIRM</name>
<comment type="caution">
    <text evidence="2">The sequence shown here is derived from an EMBL/GenBank/DDBJ whole genome shotgun (WGS) entry which is preliminary data.</text>
</comment>
<dbReference type="GO" id="GO:0016887">
    <property type="term" value="F:ATP hydrolysis activity"/>
    <property type="evidence" value="ECO:0007669"/>
    <property type="project" value="InterPro"/>
</dbReference>
<dbReference type="Proteomes" id="UP001276902">
    <property type="component" value="Unassembled WGS sequence"/>
</dbReference>
<gene>
    <name evidence="2" type="ORF">MQE39_00400</name>
</gene>
<keyword evidence="2" id="KW-0067">ATP-binding</keyword>
<accession>A0AB35UL74</accession>
<sequence length="372" mass="43879">MLKKFEVEGFKNFDYPLILDFSDVKQYTFNKECITDNLLNTIIVYGQNAIGKTNLGLAIFDIVNHLVDRNVTPGLYDYYLNNGNKYTYATFIYTFLFDGIEVVYEYKKTAADNLLYESVTIEGELYFEYDNLKNNKKKYFIADRLKAELPNLNFDYNDASISTLRYIVNNSVIEKKHPIRQIYDFVSNMLWFRSLDENRFIGLKDKIKRANDYFDFIFEDDNLESFQDLLKAAGIQDRLVVRATPDKEKVLYFDGPSLLPFFKVASNGTKALYTFFYWLQNKEISFLFIDEFDAYYHYELSEMLVKQLERKNYQTVLTSHNTNLLSNSIMRPDCYFILTRAKLTSIARATDRELREGHNLEKLYINGEFNEA</sequence>
<reference evidence="2" key="1">
    <citation type="submission" date="2022-03" db="EMBL/GenBank/DDBJ databases">
        <title>First case of bacteraemia caused by Dielma fastidiosa in a patient hospitalised with diverticulitis.</title>
        <authorList>
            <person name="Forman-Ankjaer B."/>
            <person name="Hvid-Jensen F."/>
            <person name="Kobel C.M."/>
            <person name="Greve T."/>
        </authorList>
    </citation>
    <scope>NUCLEOTIDE SEQUENCE</scope>
    <source>
        <strain evidence="2">AUH_DF_2021</strain>
    </source>
</reference>
<keyword evidence="2" id="KW-0547">Nucleotide-binding</keyword>
<dbReference type="InterPro" id="IPR027417">
    <property type="entry name" value="P-loop_NTPase"/>
</dbReference>
<evidence type="ECO:0000259" key="1">
    <source>
        <dbReference type="Pfam" id="PF13304"/>
    </source>
</evidence>
<dbReference type="Gene3D" id="3.40.50.300">
    <property type="entry name" value="P-loop containing nucleotide triphosphate hydrolases"/>
    <property type="match status" value="1"/>
</dbReference>
<feature type="domain" description="ATPase AAA-type core" evidence="1">
    <location>
        <begin position="43"/>
        <end position="326"/>
    </location>
</feature>
<protein>
    <submittedName>
        <fullName evidence="2">ATP-binding protein</fullName>
    </submittedName>
</protein>
<dbReference type="EMBL" id="JALDAW010000002">
    <property type="protein sequence ID" value="MDY5166587.1"/>
    <property type="molecule type" value="Genomic_DNA"/>
</dbReference>
<evidence type="ECO:0000313" key="3">
    <source>
        <dbReference type="Proteomes" id="UP001276902"/>
    </source>
</evidence>
<organism evidence="2 3">
    <name type="scientific">Dielma fastidiosa</name>
    <dbReference type="NCBI Taxonomy" id="1034346"/>
    <lineage>
        <taxon>Bacteria</taxon>
        <taxon>Bacillati</taxon>
        <taxon>Bacillota</taxon>
        <taxon>Erysipelotrichia</taxon>
        <taxon>Erysipelotrichales</taxon>
        <taxon>Erysipelotrichaceae</taxon>
        <taxon>Dielma</taxon>
    </lineage>
</organism>
<dbReference type="SUPFAM" id="SSF52540">
    <property type="entry name" value="P-loop containing nucleoside triphosphate hydrolases"/>
    <property type="match status" value="1"/>
</dbReference>